<evidence type="ECO:0000313" key="2">
    <source>
        <dbReference type="EMBL" id="GFZ01990.1"/>
    </source>
</evidence>
<feature type="compositionally biased region" description="Basic and acidic residues" evidence="1">
    <location>
        <begin position="261"/>
        <end position="328"/>
    </location>
</feature>
<proteinExistence type="predicted"/>
<dbReference type="GO" id="GO:0003729">
    <property type="term" value="F:mRNA binding"/>
    <property type="evidence" value="ECO:0007669"/>
    <property type="project" value="TreeGrafter"/>
</dbReference>
<dbReference type="PANTHER" id="PTHR21597:SF0">
    <property type="entry name" value="THO COMPLEX SUBUNIT 2"/>
    <property type="match status" value="1"/>
</dbReference>
<dbReference type="InterPro" id="IPR040007">
    <property type="entry name" value="Tho2"/>
</dbReference>
<name>A0A7J0FUY1_9ERIC</name>
<reference evidence="2 3" key="1">
    <citation type="submission" date="2019-07" db="EMBL/GenBank/DDBJ databases">
        <title>De Novo Assembly of kiwifruit Actinidia rufa.</title>
        <authorList>
            <person name="Sugita-Konishi S."/>
            <person name="Sato K."/>
            <person name="Mori E."/>
            <person name="Abe Y."/>
            <person name="Kisaki G."/>
            <person name="Hamano K."/>
            <person name="Suezawa K."/>
            <person name="Otani M."/>
            <person name="Fukuda T."/>
            <person name="Manabe T."/>
            <person name="Gomi K."/>
            <person name="Tabuchi M."/>
            <person name="Akimitsu K."/>
            <person name="Kataoka I."/>
        </authorList>
    </citation>
    <scope>NUCLEOTIDE SEQUENCE [LARGE SCALE GENOMIC DNA]</scope>
    <source>
        <strain evidence="3">cv. Fuchu</strain>
    </source>
</reference>
<dbReference type="PANTHER" id="PTHR21597">
    <property type="entry name" value="THO2 PROTEIN"/>
    <property type="match status" value="1"/>
</dbReference>
<organism evidence="2 3">
    <name type="scientific">Actinidia rufa</name>
    <dbReference type="NCBI Taxonomy" id="165716"/>
    <lineage>
        <taxon>Eukaryota</taxon>
        <taxon>Viridiplantae</taxon>
        <taxon>Streptophyta</taxon>
        <taxon>Embryophyta</taxon>
        <taxon>Tracheophyta</taxon>
        <taxon>Spermatophyta</taxon>
        <taxon>Magnoliopsida</taxon>
        <taxon>eudicotyledons</taxon>
        <taxon>Gunneridae</taxon>
        <taxon>Pentapetalae</taxon>
        <taxon>asterids</taxon>
        <taxon>Ericales</taxon>
        <taxon>Actinidiaceae</taxon>
        <taxon>Actinidia</taxon>
    </lineage>
</organism>
<protein>
    <submittedName>
        <fullName evidence="2">Similar to THO2</fullName>
    </submittedName>
</protein>
<feature type="compositionally biased region" description="Polar residues" evidence="1">
    <location>
        <begin position="126"/>
        <end position="140"/>
    </location>
</feature>
<feature type="region of interest" description="Disordered" evidence="1">
    <location>
        <begin position="261"/>
        <end position="387"/>
    </location>
</feature>
<dbReference type="GO" id="GO:0006406">
    <property type="term" value="P:mRNA export from nucleus"/>
    <property type="evidence" value="ECO:0007669"/>
    <property type="project" value="InterPro"/>
</dbReference>
<feature type="compositionally biased region" description="Basic and acidic residues" evidence="1">
    <location>
        <begin position="350"/>
        <end position="360"/>
    </location>
</feature>
<evidence type="ECO:0000256" key="1">
    <source>
        <dbReference type="SAM" id="MobiDB-lite"/>
    </source>
</evidence>
<feature type="region of interest" description="Disordered" evidence="1">
    <location>
        <begin position="153"/>
        <end position="221"/>
    </location>
</feature>
<feature type="compositionally biased region" description="Basic and acidic residues" evidence="1">
    <location>
        <begin position="371"/>
        <end position="381"/>
    </location>
</feature>
<dbReference type="EMBL" id="BJWL01000015">
    <property type="protein sequence ID" value="GFZ01990.1"/>
    <property type="molecule type" value="Genomic_DNA"/>
</dbReference>
<evidence type="ECO:0000313" key="3">
    <source>
        <dbReference type="Proteomes" id="UP000585474"/>
    </source>
</evidence>
<gene>
    <name evidence="2" type="ORF">Acr_15g0005990</name>
</gene>
<dbReference type="GO" id="GO:0006397">
    <property type="term" value="P:mRNA processing"/>
    <property type="evidence" value="ECO:0007669"/>
    <property type="project" value="InterPro"/>
</dbReference>
<feature type="region of interest" description="Disordered" evidence="1">
    <location>
        <begin position="121"/>
        <end position="140"/>
    </location>
</feature>
<feature type="compositionally biased region" description="Basic and acidic residues" evidence="1">
    <location>
        <begin position="189"/>
        <end position="221"/>
    </location>
</feature>
<keyword evidence="3" id="KW-1185">Reference proteome</keyword>
<dbReference type="AlphaFoldDB" id="A0A7J0FUY1"/>
<dbReference type="Proteomes" id="UP000585474">
    <property type="component" value="Unassembled WGS sequence"/>
</dbReference>
<sequence>MKPSMAHFQVYFRYTFCCSLLPLKIATISAGALEMESEDHKVADSMSGIHRDLKVLATGVTAALAARKPSWITEEEFGMGYLELKPAPSLASKSLASNLVSVQKWPSSNIERDLVHSLEVRPGGTANVSSPGATTSSTLPTLVKSFTQSVKSLDIRGDDSTDVSDVQRPPSSRPVHSPRHDNSIIASKSGDKPQKRVSPTEEPDRQNKHRKGETDSRVLDGDVRFSDRERSINLRLGDKHLPVDLDKLACDETVNRLTNKHVDRSKDKGSEIHDRDYRERLERPEKSHADDTMLEKSRDRSMERHGRERYVEKGQDRATEKSHVDDRFYGQNLPPPPPLPHMVPQSVNAGRRDEDADRRFGTARHSQRLSMKRENGEDLRRKNAFVS</sequence>
<comment type="caution">
    <text evidence="2">The sequence shown here is derived from an EMBL/GenBank/DDBJ whole genome shotgun (WGS) entry which is preliminary data.</text>
</comment>
<dbReference type="GO" id="GO:0000445">
    <property type="term" value="C:THO complex part of transcription export complex"/>
    <property type="evidence" value="ECO:0007669"/>
    <property type="project" value="TreeGrafter"/>
</dbReference>
<dbReference type="OrthoDB" id="1737776at2759"/>
<accession>A0A7J0FUY1</accession>